<reference evidence="6 7" key="1">
    <citation type="journal article" date="2024" name="Nat. Commun.">
        <title>Phylogenomics reveals the evolutionary origins of lichenization in chlorophyte algae.</title>
        <authorList>
            <person name="Puginier C."/>
            <person name="Libourel C."/>
            <person name="Otte J."/>
            <person name="Skaloud P."/>
            <person name="Haon M."/>
            <person name="Grisel S."/>
            <person name="Petersen M."/>
            <person name="Berrin J.G."/>
            <person name="Delaux P.M."/>
            <person name="Dal Grande F."/>
            <person name="Keller J."/>
        </authorList>
    </citation>
    <scope>NUCLEOTIDE SEQUENCE [LARGE SCALE GENOMIC DNA]</scope>
    <source>
        <strain evidence="6 7">SAG 2523</strain>
    </source>
</reference>
<keyword evidence="4" id="KW-0539">Nucleus</keyword>
<dbReference type="GO" id="GO:0043625">
    <property type="term" value="C:delta DNA polymerase complex"/>
    <property type="evidence" value="ECO:0007669"/>
    <property type="project" value="InterPro"/>
</dbReference>
<feature type="compositionally biased region" description="Acidic residues" evidence="5">
    <location>
        <begin position="381"/>
        <end position="394"/>
    </location>
</feature>
<feature type="compositionally biased region" description="Polar residues" evidence="5">
    <location>
        <begin position="331"/>
        <end position="342"/>
    </location>
</feature>
<keyword evidence="3" id="KW-0235">DNA replication</keyword>
<evidence type="ECO:0000313" key="7">
    <source>
        <dbReference type="Proteomes" id="UP001485043"/>
    </source>
</evidence>
<dbReference type="Pfam" id="PF09507">
    <property type="entry name" value="CDC27"/>
    <property type="match status" value="1"/>
</dbReference>
<evidence type="ECO:0000256" key="1">
    <source>
        <dbReference type="ARBA" id="ARBA00004123"/>
    </source>
</evidence>
<feature type="compositionally biased region" description="Acidic residues" evidence="5">
    <location>
        <begin position="451"/>
        <end position="461"/>
    </location>
</feature>
<dbReference type="FunFam" id="3.90.1030.20:FF:000002">
    <property type="entry name" value="DNA polymerase delta subunit"/>
    <property type="match status" value="1"/>
</dbReference>
<proteinExistence type="predicted"/>
<feature type="region of interest" description="Disordered" evidence="5">
    <location>
        <begin position="208"/>
        <end position="604"/>
    </location>
</feature>
<feature type="compositionally biased region" description="Low complexity" evidence="5">
    <location>
        <begin position="574"/>
        <end position="592"/>
    </location>
</feature>
<evidence type="ECO:0000256" key="2">
    <source>
        <dbReference type="ARBA" id="ARBA00017589"/>
    </source>
</evidence>
<feature type="compositionally biased region" description="Low complexity" evidence="5">
    <location>
        <begin position="246"/>
        <end position="262"/>
    </location>
</feature>
<feature type="compositionally biased region" description="Acidic residues" evidence="5">
    <location>
        <begin position="515"/>
        <end position="528"/>
    </location>
</feature>
<comment type="subcellular location">
    <subcellularLocation>
        <location evidence="1">Nucleus</location>
    </subcellularLocation>
</comment>
<dbReference type="PANTHER" id="PTHR17598:SF13">
    <property type="entry name" value="DNA POLYMERASE DELTA SUBUNIT 3"/>
    <property type="match status" value="1"/>
</dbReference>
<dbReference type="InterPro" id="IPR041913">
    <property type="entry name" value="POLD3_sf"/>
</dbReference>
<dbReference type="Proteomes" id="UP001485043">
    <property type="component" value="Unassembled WGS sequence"/>
</dbReference>
<evidence type="ECO:0000256" key="4">
    <source>
        <dbReference type="ARBA" id="ARBA00023242"/>
    </source>
</evidence>
<dbReference type="GO" id="GO:0006297">
    <property type="term" value="P:nucleotide-excision repair, DNA gap filling"/>
    <property type="evidence" value="ECO:0007669"/>
    <property type="project" value="TreeGrafter"/>
</dbReference>
<evidence type="ECO:0000256" key="5">
    <source>
        <dbReference type="SAM" id="MobiDB-lite"/>
    </source>
</evidence>
<dbReference type="GO" id="GO:1904161">
    <property type="term" value="P:DNA synthesis involved in UV-damage excision repair"/>
    <property type="evidence" value="ECO:0007669"/>
    <property type="project" value="TreeGrafter"/>
</dbReference>
<protein>
    <recommendedName>
        <fullName evidence="2">DNA polymerase delta subunit 3</fullName>
    </recommendedName>
</protein>
<feature type="compositionally biased region" description="Low complexity" evidence="5">
    <location>
        <begin position="275"/>
        <end position="289"/>
    </location>
</feature>
<gene>
    <name evidence="6" type="ORF">WJX84_002930</name>
</gene>
<comment type="caution">
    <text evidence="6">The sequence shown here is derived from an EMBL/GenBank/DDBJ whole genome shotgun (WGS) entry which is preliminary data.</text>
</comment>
<dbReference type="Gene3D" id="3.90.1030.20">
    <property type="entry name" value="DNA polymerase delta, p66 (Cdc27) subunit, wHTH domain"/>
    <property type="match status" value="1"/>
</dbReference>
<name>A0AAW1RIK9_9CHLO</name>
<dbReference type="GO" id="GO:0006271">
    <property type="term" value="P:DNA strand elongation involved in DNA replication"/>
    <property type="evidence" value="ECO:0007669"/>
    <property type="project" value="TreeGrafter"/>
</dbReference>
<dbReference type="AlphaFoldDB" id="A0AAW1RIK9"/>
<sequence length="604" mass="63240">MALANEDILQELEVVVGEELQVVSFKWLSRRYGLQVNIAKQLLFAFVERHKSKVKATYLLAGWTKSEPSQHIVRLVDQDKLLKSRETLAPVTSLHVYSIQPTQPKDPAELWNVDNGQLGQLFDDMVKLSLDNCLVDNRWGAVACPDAKRDPKLAVRPPMPARPSTTAAAPDKKSKASKGTGGGIIAAIDAVAAGATASKQGVAATSIATGPGQSQAPGAAADEPDPDIAAAPSKEAPSDQVERKPSGGSKPGPASKPPSQQSRGKGKSALASMWSKAPAKTSKAAAPSKGEQPGQQPMAGPADAEEALRQAEAGSGSNSDDELPPVRQAFLRNNSQKSAQQLEESESDEDEPRNPAQASLKQNAGGSVAGGTAKRRRVVLEDESSDEDEDEEVATGDQEGSAVDVDAPSAEPPAKGRPKGAGKARATQEAKKGKTAKRKGADSTPAASGEEGIDIDIDDTGEGGSQQDGKRKRASQKEKPVQKLGPAKAGAEQGPEGRKRRKVPRSSYNEKGEEVTEMVWEEDPDEAELGTACSTDTNSAALKELSGNEGKTKSSGKPAHSNLPAMKPAKESGASSVAAKKPLAKSAKAASKNQKGIMTFFGKK</sequence>
<evidence type="ECO:0000313" key="6">
    <source>
        <dbReference type="EMBL" id="KAK9833500.1"/>
    </source>
</evidence>
<dbReference type="EMBL" id="JALJOV010002160">
    <property type="protein sequence ID" value="KAK9833500.1"/>
    <property type="molecule type" value="Genomic_DNA"/>
</dbReference>
<organism evidence="6 7">
    <name type="scientific">Apatococcus fuscideae</name>
    <dbReference type="NCBI Taxonomy" id="2026836"/>
    <lineage>
        <taxon>Eukaryota</taxon>
        <taxon>Viridiplantae</taxon>
        <taxon>Chlorophyta</taxon>
        <taxon>core chlorophytes</taxon>
        <taxon>Trebouxiophyceae</taxon>
        <taxon>Chlorellales</taxon>
        <taxon>Chlorellaceae</taxon>
        <taxon>Apatococcus</taxon>
    </lineage>
</organism>
<evidence type="ECO:0000256" key="3">
    <source>
        <dbReference type="ARBA" id="ARBA00022705"/>
    </source>
</evidence>
<feature type="compositionally biased region" description="Low complexity" evidence="5">
    <location>
        <begin position="208"/>
        <end position="232"/>
    </location>
</feature>
<dbReference type="PANTHER" id="PTHR17598">
    <property type="entry name" value="DNA POLYMERASE DELTA SUBUNIT 3"/>
    <property type="match status" value="1"/>
</dbReference>
<feature type="compositionally biased region" description="Basic and acidic residues" evidence="5">
    <location>
        <begin position="236"/>
        <end position="245"/>
    </location>
</feature>
<keyword evidence="7" id="KW-1185">Reference proteome</keyword>
<dbReference type="GO" id="GO:0003887">
    <property type="term" value="F:DNA-directed DNA polymerase activity"/>
    <property type="evidence" value="ECO:0007669"/>
    <property type="project" value="TreeGrafter"/>
</dbReference>
<feature type="region of interest" description="Disordered" evidence="5">
    <location>
        <begin position="150"/>
        <end position="180"/>
    </location>
</feature>
<accession>A0AAW1RIK9</accession>
<feature type="compositionally biased region" description="Polar residues" evidence="5">
    <location>
        <begin position="356"/>
        <end position="365"/>
    </location>
</feature>
<dbReference type="InterPro" id="IPR019038">
    <property type="entry name" value="POLD3"/>
</dbReference>